<evidence type="ECO:0000256" key="1">
    <source>
        <dbReference type="SAM" id="MobiDB-lite"/>
    </source>
</evidence>
<evidence type="ECO:0000313" key="2">
    <source>
        <dbReference type="EMBL" id="OIS97551.1"/>
    </source>
</evidence>
<feature type="non-terminal residue" evidence="2">
    <location>
        <position position="87"/>
    </location>
</feature>
<evidence type="ECO:0000313" key="3">
    <source>
        <dbReference type="Proteomes" id="UP000187609"/>
    </source>
</evidence>
<comment type="caution">
    <text evidence="2">The sequence shown here is derived from an EMBL/GenBank/DDBJ whole genome shotgun (WGS) entry which is preliminary data.</text>
</comment>
<name>A0A1J6IAJ5_NICAT</name>
<feature type="region of interest" description="Disordered" evidence="1">
    <location>
        <begin position="68"/>
        <end position="87"/>
    </location>
</feature>
<organism evidence="2 3">
    <name type="scientific">Nicotiana attenuata</name>
    <name type="common">Coyote tobacco</name>
    <dbReference type="NCBI Taxonomy" id="49451"/>
    <lineage>
        <taxon>Eukaryota</taxon>
        <taxon>Viridiplantae</taxon>
        <taxon>Streptophyta</taxon>
        <taxon>Embryophyta</taxon>
        <taxon>Tracheophyta</taxon>
        <taxon>Spermatophyta</taxon>
        <taxon>Magnoliopsida</taxon>
        <taxon>eudicotyledons</taxon>
        <taxon>Gunneridae</taxon>
        <taxon>Pentapetalae</taxon>
        <taxon>asterids</taxon>
        <taxon>lamiids</taxon>
        <taxon>Solanales</taxon>
        <taxon>Solanaceae</taxon>
        <taxon>Nicotianoideae</taxon>
        <taxon>Nicotianeae</taxon>
        <taxon>Nicotiana</taxon>
    </lineage>
</organism>
<reference evidence="2" key="1">
    <citation type="submission" date="2016-11" db="EMBL/GenBank/DDBJ databases">
        <title>The genome of Nicotiana attenuata.</title>
        <authorList>
            <person name="Xu S."/>
            <person name="Brockmoeller T."/>
            <person name="Gaquerel E."/>
            <person name="Navarro A."/>
            <person name="Kuhl H."/>
            <person name="Gase K."/>
            <person name="Ling Z."/>
            <person name="Zhou W."/>
            <person name="Kreitzer C."/>
            <person name="Stanke M."/>
            <person name="Tang H."/>
            <person name="Lyons E."/>
            <person name="Pandey P."/>
            <person name="Pandey S.P."/>
            <person name="Timmermann B."/>
            <person name="Baldwin I.T."/>
        </authorList>
    </citation>
    <scope>NUCLEOTIDE SEQUENCE [LARGE SCALE GENOMIC DNA]</scope>
    <source>
        <strain evidence="2">UT</strain>
    </source>
</reference>
<dbReference type="OMA" id="EDELIHD"/>
<dbReference type="Proteomes" id="UP000187609">
    <property type="component" value="Unassembled WGS sequence"/>
</dbReference>
<dbReference type="Gramene" id="OIS97551">
    <property type="protein sequence ID" value="OIS97551"/>
    <property type="gene ID" value="A4A49_50796"/>
</dbReference>
<keyword evidence="3" id="KW-1185">Reference proteome</keyword>
<dbReference type="AlphaFoldDB" id="A0A1J6IAJ5"/>
<protein>
    <submittedName>
        <fullName evidence="2">Uncharacterized protein</fullName>
    </submittedName>
</protein>
<accession>A0A1J6IAJ5</accession>
<gene>
    <name evidence="2" type="ORF">A4A49_50796</name>
</gene>
<proteinExistence type="predicted"/>
<sequence>MQKIDPILVDEVDSDDEWITEREDPVLPEEPSWLEEENLYDVDVIKMVPCTPYEDELIHDLTIDVGGIQNTAESGPFNKKQKATETS</sequence>
<dbReference type="EMBL" id="MJEQ01037192">
    <property type="protein sequence ID" value="OIS97551.1"/>
    <property type="molecule type" value="Genomic_DNA"/>
</dbReference>